<dbReference type="FunCoup" id="A0A078AGW3">
    <property type="interactions" value="12"/>
</dbReference>
<accession>A0A078AGW3</accession>
<dbReference type="AlphaFoldDB" id="A0A078AGW3"/>
<gene>
    <name evidence="4" type="primary">Contig19557.g20733</name>
    <name evidence="4" type="ORF">STYLEM_9094</name>
</gene>
<keyword evidence="1" id="KW-0547">Nucleotide-binding</keyword>
<dbReference type="SUPFAM" id="SSF56801">
    <property type="entry name" value="Acetyl-CoA synthetase-like"/>
    <property type="match status" value="1"/>
</dbReference>
<protein>
    <submittedName>
        <fullName evidence="4">Amp-binding enzyme family protein</fullName>
    </submittedName>
</protein>
<organism evidence="4 5">
    <name type="scientific">Stylonychia lemnae</name>
    <name type="common">Ciliate</name>
    <dbReference type="NCBI Taxonomy" id="5949"/>
    <lineage>
        <taxon>Eukaryota</taxon>
        <taxon>Sar</taxon>
        <taxon>Alveolata</taxon>
        <taxon>Ciliophora</taxon>
        <taxon>Intramacronucleata</taxon>
        <taxon>Spirotrichea</taxon>
        <taxon>Stichotrichia</taxon>
        <taxon>Sporadotrichida</taxon>
        <taxon>Oxytrichidae</taxon>
        <taxon>Stylonychinae</taxon>
        <taxon>Stylonychia</taxon>
    </lineage>
</organism>
<dbReference type="OMA" id="SHVYGLM"/>
<dbReference type="InterPro" id="IPR000873">
    <property type="entry name" value="AMP-dep_synth/lig_dom"/>
</dbReference>
<dbReference type="Gene3D" id="3.40.50.12780">
    <property type="entry name" value="N-terminal domain of ligase-like"/>
    <property type="match status" value="1"/>
</dbReference>
<dbReference type="InterPro" id="IPR020845">
    <property type="entry name" value="AMP-binding_CS"/>
</dbReference>
<keyword evidence="2" id="KW-0067">ATP-binding</keyword>
<evidence type="ECO:0000313" key="4">
    <source>
        <dbReference type="EMBL" id="CDW80098.1"/>
    </source>
</evidence>
<evidence type="ECO:0000313" key="5">
    <source>
        <dbReference type="Proteomes" id="UP000039865"/>
    </source>
</evidence>
<dbReference type="Pfam" id="PF00501">
    <property type="entry name" value="AMP-binding"/>
    <property type="match status" value="1"/>
</dbReference>
<sequence>MGNQPLIMGKYIGEKKPGETRILRNALIPDGVDLISDHMGLRTLPDIYEQMINMKNQYRLNYKQNPGKVFTGTRKQTKLEDGKIQFGEYQWKKYGDVYESSKAIASYLVHHDLCPKVQTEHDGEFKFLSIYAKNREEWIETDLGCAMTSITVVTLYDTLGKDSIEYILDQSQIKTLVLSADKIKIILEIKAVGKLPSLSHLIYFDEAKDQDLEKAAEIGVTLVQYKQAVSEGKTYQNVIFETPEPDTVYTLCYTSGTTGMPKGVMITHKNMIANISAINRFDGVFSFQDDDVYISYLPLAHVFERMCMIACMTYQVRYGFFQGDVMKLKDDLAVLRPTLMVSVPRLFSRFYDGMQAKVKDLKGPSKTLFEWGLQKKLYNLKHYGKCTHTFYDTMIFNKFRDLLGGRMRMMVTGSAPISKDILTFLKVAFCCPILEGYGQTESAAPASITWMNDPDGGHVGAPFPSCDFKLVDVPEMKYTSEDVDENEQSIPRGEICYKGPNCFKGYFNNPKATKETIDEDGWVHTGDIGQFQQNGKIKIIDRKKNIFKLSQGEYVIPDKIENKLIESNYVSQIFVYGDSLQHNLVAIVVPDKHHLQKWAKEQDLQESEDYEALIKSPVVNKFLLDEIKTLSRSAGVSYNHLFLPSKLIIYSSSDLRFPQRST</sequence>
<dbReference type="GO" id="GO:0005783">
    <property type="term" value="C:endoplasmic reticulum"/>
    <property type="evidence" value="ECO:0007669"/>
    <property type="project" value="TreeGrafter"/>
</dbReference>
<proteinExistence type="predicted"/>
<dbReference type="OrthoDB" id="1700726at2759"/>
<dbReference type="GO" id="GO:0005524">
    <property type="term" value="F:ATP binding"/>
    <property type="evidence" value="ECO:0007669"/>
    <property type="project" value="UniProtKB-KW"/>
</dbReference>
<dbReference type="PANTHER" id="PTHR43272:SF33">
    <property type="entry name" value="AMP-BINDING DOMAIN-CONTAINING PROTEIN-RELATED"/>
    <property type="match status" value="1"/>
</dbReference>
<keyword evidence="5" id="KW-1185">Reference proteome</keyword>
<dbReference type="PANTHER" id="PTHR43272">
    <property type="entry name" value="LONG-CHAIN-FATTY-ACID--COA LIGASE"/>
    <property type="match status" value="1"/>
</dbReference>
<evidence type="ECO:0000256" key="1">
    <source>
        <dbReference type="ARBA" id="ARBA00022741"/>
    </source>
</evidence>
<evidence type="ECO:0000259" key="3">
    <source>
        <dbReference type="Pfam" id="PF00501"/>
    </source>
</evidence>
<name>A0A078AGW3_STYLE</name>
<feature type="domain" description="AMP-dependent synthetase/ligase" evidence="3">
    <location>
        <begin position="85"/>
        <end position="507"/>
    </location>
</feature>
<dbReference type="GO" id="GO:0004467">
    <property type="term" value="F:long-chain fatty acid-CoA ligase activity"/>
    <property type="evidence" value="ECO:0007669"/>
    <property type="project" value="TreeGrafter"/>
</dbReference>
<dbReference type="Proteomes" id="UP000039865">
    <property type="component" value="Unassembled WGS sequence"/>
</dbReference>
<dbReference type="GO" id="GO:0016020">
    <property type="term" value="C:membrane"/>
    <property type="evidence" value="ECO:0007669"/>
    <property type="project" value="TreeGrafter"/>
</dbReference>
<dbReference type="InterPro" id="IPR042099">
    <property type="entry name" value="ANL_N_sf"/>
</dbReference>
<dbReference type="InParanoid" id="A0A078AGW3"/>
<reference evidence="4 5" key="1">
    <citation type="submission" date="2014-06" db="EMBL/GenBank/DDBJ databases">
        <authorList>
            <person name="Swart Estienne"/>
        </authorList>
    </citation>
    <scope>NUCLEOTIDE SEQUENCE [LARGE SCALE GENOMIC DNA]</scope>
    <source>
        <strain evidence="4 5">130c</strain>
    </source>
</reference>
<dbReference type="EMBL" id="CCKQ01008636">
    <property type="protein sequence ID" value="CDW80098.1"/>
    <property type="molecule type" value="Genomic_DNA"/>
</dbReference>
<evidence type="ECO:0000256" key="2">
    <source>
        <dbReference type="ARBA" id="ARBA00022840"/>
    </source>
</evidence>
<dbReference type="PROSITE" id="PS00455">
    <property type="entry name" value="AMP_BINDING"/>
    <property type="match status" value="1"/>
</dbReference>